<feature type="domain" description="TonB-dependent receptor-like beta-barrel" evidence="1">
    <location>
        <begin position="86"/>
        <end position="676"/>
    </location>
</feature>
<dbReference type="InterPro" id="IPR000531">
    <property type="entry name" value="Beta-barrel_TonB"/>
</dbReference>
<sequence>MKDGTMSKHDLSVSGGADKYQYRLSLGYLDRDGILFGPGNHEKKYSLGVNISADVTKRLKVGATLTGYYRNYTQPFYTDSWNYLARALPILTDTLADGRYGNSWLRTAGRNNWENPRMLAFNGLQTKVVQRFLSTISLEYKLPFDLKYSAKFGVDKYDGMLSGFTPRMQTWNPKKTTEFINWNSPATAPRAAKNDYNDLNITFFNTVDWVRTFGKHNLSAMIGASYNNFATDTWATSYYGYLDGTLDAFDAGNTWNATSGKPTADVLESYFGRFNYDYDGRYFFQFTDRSDGSSRLGINTRWMNFPSAEVGWRVDKEAFFNSDFVTFLKLRSSYGAMGMQNIDLYSYTRTVKPGQDYSFNGTINSGAAMLTDADPNMRWERTVTANIGVDVNIFKNKIALSLDAYHRNTIGMLRQINIPAQVGGLGGPIKNLGGMINKGIEFTAQYNDKIGNVSLTLYGNAAYNYNEVTKLGDEVIYFSDGTILKQGYPVNAFYILESEGLFQSADEVANHAYQSPKTIPGYIKYKDQPTKDNKPDGIINGDDRVAIKSSSLIPKFNYAFGFTVGYKGFALSTAFQGVAGIKALPTANLIFPFNNGANATKEWLTDAWTPENPNAKLPIVTTSTLGVDNYQRSTFWLRDVSYLRMRNIQLGYALPEKLVSRAKIQKVSVFINAENLLTFSPFKDFDPESIMNSTNLYTYPMLKTFNGGINVTF</sequence>
<evidence type="ECO:0000313" key="3">
    <source>
        <dbReference type="Proteomes" id="UP000260644"/>
    </source>
</evidence>
<dbReference type="AlphaFoldDB" id="A0A3E1Y2D8"/>
<comment type="caution">
    <text evidence="2">The sequence shown here is derived from an EMBL/GenBank/DDBJ whole genome shotgun (WGS) entry which is preliminary data.</text>
</comment>
<dbReference type="EMBL" id="QPMM01000019">
    <property type="protein sequence ID" value="RFS18786.1"/>
    <property type="molecule type" value="Genomic_DNA"/>
</dbReference>
<gene>
    <name evidence="2" type="ORF">DVR12_26675</name>
</gene>
<dbReference type="OrthoDB" id="899266at2"/>
<dbReference type="InterPro" id="IPR023996">
    <property type="entry name" value="TonB-dep_OMP_SusC/RagA"/>
</dbReference>
<dbReference type="NCBIfam" id="TIGR04056">
    <property type="entry name" value="OMP_RagA_SusC"/>
    <property type="match status" value="1"/>
</dbReference>
<organism evidence="2 3">
    <name type="scientific">Chitinophaga silvatica</name>
    <dbReference type="NCBI Taxonomy" id="2282649"/>
    <lineage>
        <taxon>Bacteria</taxon>
        <taxon>Pseudomonadati</taxon>
        <taxon>Bacteroidota</taxon>
        <taxon>Chitinophagia</taxon>
        <taxon>Chitinophagales</taxon>
        <taxon>Chitinophagaceae</taxon>
        <taxon>Chitinophaga</taxon>
    </lineage>
</organism>
<evidence type="ECO:0000313" key="2">
    <source>
        <dbReference type="EMBL" id="RFS18786.1"/>
    </source>
</evidence>
<dbReference type="Proteomes" id="UP000260644">
    <property type="component" value="Unassembled WGS sequence"/>
</dbReference>
<dbReference type="SUPFAM" id="SSF56935">
    <property type="entry name" value="Porins"/>
    <property type="match status" value="1"/>
</dbReference>
<evidence type="ECO:0000259" key="1">
    <source>
        <dbReference type="Pfam" id="PF00593"/>
    </source>
</evidence>
<protein>
    <submittedName>
        <fullName evidence="2">SusC/RagA family TonB-linked outer membrane protein</fullName>
    </submittedName>
</protein>
<keyword evidence="3" id="KW-1185">Reference proteome</keyword>
<dbReference type="Pfam" id="PF00593">
    <property type="entry name" value="TonB_dep_Rec_b-barrel"/>
    <property type="match status" value="1"/>
</dbReference>
<proteinExistence type="predicted"/>
<name>A0A3E1Y2D8_9BACT</name>
<accession>A0A3E1Y2D8</accession>
<reference evidence="2 3" key="1">
    <citation type="submission" date="2018-07" db="EMBL/GenBank/DDBJ databases">
        <title>Chitinophaga K2CV101002-2 sp. nov., isolated from a monsoon evergreen broad-leaved forest soil.</title>
        <authorList>
            <person name="Lv Y."/>
        </authorList>
    </citation>
    <scope>NUCLEOTIDE SEQUENCE [LARGE SCALE GENOMIC DNA]</scope>
    <source>
        <strain evidence="2 3">GDMCC 1.1288</strain>
    </source>
</reference>